<protein>
    <submittedName>
        <fullName evidence="1">Uncharacterized protein</fullName>
    </submittedName>
</protein>
<sequence length="66" mass="6906">MWQWEGGLGYVCSEADITAPASTGWAAASGKVTLNDSALNRFQSLMPLKPIHLSPHPASLAAVILG</sequence>
<dbReference type="EMBL" id="CAAALY010014476">
    <property type="protein sequence ID" value="VEL12332.1"/>
    <property type="molecule type" value="Genomic_DNA"/>
</dbReference>
<dbReference type="AlphaFoldDB" id="A0A3S4ZUJ2"/>
<comment type="caution">
    <text evidence="1">The sequence shown here is derived from an EMBL/GenBank/DDBJ whole genome shotgun (WGS) entry which is preliminary data.</text>
</comment>
<name>A0A3S4ZUJ2_9PLAT</name>
<evidence type="ECO:0000313" key="1">
    <source>
        <dbReference type="EMBL" id="VEL12332.1"/>
    </source>
</evidence>
<keyword evidence="2" id="KW-1185">Reference proteome</keyword>
<accession>A0A3S4ZUJ2</accession>
<dbReference type="Proteomes" id="UP000784294">
    <property type="component" value="Unassembled WGS sequence"/>
</dbReference>
<evidence type="ECO:0000313" key="2">
    <source>
        <dbReference type="Proteomes" id="UP000784294"/>
    </source>
</evidence>
<proteinExistence type="predicted"/>
<organism evidence="1 2">
    <name type="scientific">Protopolystoma xenopodis</name>
    <dbReference type="NCBI Taxonomy" id="117903"/>
    <lineage>
        <taxon>Eukaryota</taxon>
        <taxon>Metazoa</taxon>
        <taxon>Spiralia</taxon>
        <taxon>Lophotrochozoa</taxon>
        <taxon>Platyhelminthes</taxon>
        <taxon>Monogenea</taxon>
        <taxon>Polyopisthocotylea</taxon>
        <taxon>Polystomatidea</taxon>
        <taxon>Polystomatidae</taxon>
        <taxon>Protopolystoma</taxon>
    </lineage>
</organism>
<gene>
    <name evidence="1" type="ORF">PXEA_LOCUS5772</name>
</gene>
<reference evidence="1" key="1">
    <citation type="submission" date="2018-11" db="EMBL/GenBank/DDBJ databases">
        <authorList>
            <consortium name="Pathogen Informatics"/>
        </authorList>
    </citation>
    <scope>NUCLEOTIDE SEQUENCE</scope>
</reference>